<keyword evidence="3" id="KW-0378">Hydrolase</keyword>
<accession>A0ABV6QF65</accession>
<dbReference type="InterPro" id="IPR053850">
    <property type="entry name" value="Glyco_hydro_123_N_2"/>
</dbReference>
<dbReference type="RefSeq" id="WP_380043976.1">
    <property type="nucleotide sequence ID" value="NZ_JBHLTC010000005.1"/>
</dbReference>
<dbReference type="Pfam" id="PF00754">
    <property type="entry name" value="F5_F8_type_C"/>
    <property type="match status" value="2"/>
</dbReference>
<dbReference type="EMBL" id="JBHLTC010000005">
    <property type="protein sequence ID" value="MFC0623277.1"/>
    <property type="molecule type" value="Genomic_DNA"/>
</dbReference>
<sequence length="1154" mass="125531">MSRLRKLVAALVPTLLLTSAVLPGSEAAPIAAPGAVAATAATGFWTESAYTSVFQDSRPSADAGSSIRLDTARNEYEGAQIVVRRNDAFTVNGVTFTDLTSGVSSIPAANLEYKFVDHVQLTANSNFFGPITPVLRAAPAKFPDVLSNDPTRAVPARTTQPIWVRVYVPGTVPGGLYRGTATVRTTSGDLAVPVEVDVRAVTLPEAANGAFTTVLWNHFGGEINADQEEPDFIKRAYGFDKYSAEWWQLLDNVTQERKKHRTNALTVGMLRLLMDAGSKKLADGSYTFVWSRFDQVVERILAGGGISRIEGFYWGGGPGYNNPELGWHVSTFDANSKHLWVPWNSAAANSWFSQFIPALKAHLDSKGWSGKFFMHVGDEVHGDHGETAWRGIAAKIRSHWPDVKLGDAMVHDPWVSRLAPYTDVMIPQLRTYSDNPAAWDTERAKGKELWLYTANAPTINYLNRAIDQPQWAQRQLAWFAYSRRASGYLHWAFNQWEFVLNREDLPAGTTCCAQDLKGDGWIVQKDVERKTVKSTVRYEALRDGVEDFEVLTLLGKTNPEQARELAGSMVPLGDKYSPDSGFMQRVRRIALDLAAGRTVADIARTATASAPSGNASAAIDGDTATVWQPSGSTALTVDLGHQAQLDVLRLRWSTAAAATFEISYDGSRWTPVPIRAQATALNVKARYVRLTTAGSLASLELNGARLAATNLAGGKTFSARSQQPDGRWPDASQIESTDGLLADEWSDARSHGYTAPAGTSRAIQLTLDLGAVKVTDNVRIHAYEEYLAYRPDSVSISTSVDGTRFVQRGARVTPNGTAGLWYDARFGAAPARYVKVTLTKAFTADASAVFVDEVEVYEASAPAQNLALGRTYSQSGGIDPAYPDGRGESTDGVVAGGYTDGHGYGYKLPAGQAPVSVDVSVDLGTPRPVSRVRTAAFDDGVHDYAPDRVQVLVGGAVLAEAHWPTGGWHELSFPTLTTKDVTLRFTKWNAHFADYLFLDEIEVYGPGTRAEIKYAPSAGLDPSYGDSGSESTDGILAGHYTDTLSYGWQYSSAPPQPRTATVDVDLGTSRTVDHVALREYFDGVHNYKPDSVAVLTSADGVDYTQRSLVTAPTSRWFDLAFPAVNARHIRLRLTKTWADFGDYVFLDEITVHTS</sequence>
<protein>
    <submittedName>
        <fullName evidence="3">Glycoside hydrolase domain-containing protein</fullName>
    </submittedName>
</protein>
<evidence type="ECO:0000313" key="3">
    <source>
        <dbReference type="EMBL" id="MFC0623277.1"/>
    </source>
</evidence>
<dbReference type="PROSITE" id="PS50022">
    <property type="entry name" value="FA58C_3"/>
    <property type="match status" value="1"/>
</dbReference>
<evidence type="ECO:0000313" key="4">
    <source>
        <dbReference type="Proteomes" id="UP001589890"/>
    </source>
</evidence>
<organism evidence="3 4">
    <name type="scientific">Kribbella deserti</name>
    <dbReference type="NCBI Taxonomy" id="1926257"/>
    <lineage>
        <taxon>Bacteria</taxon>
        <taxon>Bacillati</taxon>
        <taxon>Actinomycetota</taxon>
        <taxon>Actinomycetes</taxon>
        <taxon>Propionibacteriales</taxon>
        <taxon>Kribbellaceae</taxon>
        <taxon>Kribbella</taxon>
    </lineage>
</organism>
<dbReference type="GO" id="GO:0016787">
    <property type="term" value="F:hydrolase activity"/>
    <property type="evidence" value="ECO:0007669"/>
    <property type="project" value="UniProtKB-KW"/>
</dbReference>
<dbReference type="InterPro" id="IPR008979">
    <property type="entry name" value="Galactose-bd-like_sf"/>
</dbReference>
<feature type="chain" id="PRO_5046319642" evidence="1">
    <location>
        <begin position="25"/>
        <end position="1154"/>
    </location>
</feature>
<evidence type="ECO:0000256" key="1">
    <source>
        <dbReference type="SAM" id="SignalP"/>
    </source>
</evidence>
<reference evidence="3 4" key="1">
    <citation type="submission" date="2024-09" db="EMBL/GenBank/DDBJ databases">
        <authorList>
            <person name="Sun Q."/>
            <person name="Mori K."/>
        </authorList>
    </citation>
    <scope>NUCLEOTIDE SEQUENCE [LARGE SCALE GENOMIC DNA]</scope>
    <source>
        <strain evidence="3 4">CGMCC 1.15906</strain>
    </source>
</reference>
<dbReference type="SUPFAM" id="SSF49785">
    <property type="entry name" value="Galactose-binding domain-like"/>
    <property type="match status" value="4"/>
</dbReference>
<dbReference type="InterPro" id="IPR000421">
    <property type="entry name" value="FA58C"/>
</dbReference>
<feature type="domain" description="F5/8 type C" evidence="2">
    <location>
        <begin position="586"/>
        <end position="672"/>
    </location>
</feature>
<dbReference type="Proteomes" id="UP001589890">
    <property type="component" value="Unassembled WGS sequence"/>
</dbReference>
<keyword evidence="4" id="KW-1185">Reference proteome</keyword>
<dbReference type="Gene3D" id="2.60.120.260">
    <property type="entry name" value="Galactose-binding domain-like"/>
    <property type="match status" value="4"/>
</dbReference>
<comment type="caution">
    <text evidence="3">The sequence shown here is derived from an EMBL/GenBank/DDBJ whole genome shotgun (WGS) entry which is preliminary data.</text>
</comment>
<dbReference type="InterPro" id="IPR025150">
    <property type="entry name" value="GH123_cat"/>
</dbReference>
<dbReference type="Pfam" id="PF13320">
    <property type="entry name" value="GH123_cat"/>
    <property type="match status" value="1"/>
</dbReference>
<gene>
    <name evidence="3" type="ORF">ACFFGN_04340</name>
</gene>
<name>A0ABV6QF65_9ACTN</name>
<evidence type="ECO:0000259" key="2">
    <source>
        <dbReference type="PROSITE" id="PS50022"/>
    </source>
</evidence>
<feature type="signal peptide" evidence="1">
    <location>
        <begin position="1"/>
        <end position="24"/>
    </location>
</feature>
<dbReference type="Pfam" id="PF22680">
    <property type="entry name" value="Glyco_hydro_123_N_2"/>
    <property type="match status" value="1"/>
</dbReference>
<keyword evidence="1" id="KW-0732">Signal</keyword>
<proteinExistence type="predicted"/>